<evidence type="ECO:0000313" key="7">
    <source>
        <dbReference type="Proteomes" id="UP001075354"/>
    </source>
</evidence>
<dbReference type="PANTHER" id="PTHR24083">
    <property type="entry name" value="NUCLEAR HORMONE RECEPTOR"/>
    <property type="match status" value="1"/>
</dbReference>
<evidence type="ECO:0000256" key="1">
    <source>
        <dbReference type="ARBA" id="ARBA00023015"/>
    </source>
</evidence>
<dbReference type="EMBL" id="JAPTSV010000013">
    <property type="protein sequence ID" value="KAJ1521312.1"/>
    <property type="molecule type" value="Genomic_DNA"/>
</dbReference>
<evidence type="ECO:0000256" key="4">
    <source>
        <dbReference type="SAM" id="MobiDB-lite"/>
    </source>
</evidence>
<dbReference type="InterPro" id="IPR050274">
    <property type="entry name" value="Nuclear_hormone_rcpt_NR2"/>
</dbReference>
<evidence type="ECO:0000256" key="3">
    <source>
        <dbReference type="ARBA" id="ARBA00023170"/>
    </source>
</evidence>
<feature type="region of interest" description="Disordered" evidence="4">
    <location>
        <begin position="48"/>
        <end position="137"/>
    </location>
</feature>
<dbReference type="Gene3D" id="1.10.565.10">
    <property type="entry name" value="Retinoid X Receptor"/>
    <property type="match status" value="1"/>
</dbReference>
<comment type="caution">
    <text evidence="6">The sequence shown here is derived from an EMBL/GenBank/DDBJ whole genome shotgun (WGS) entry which is preliminary data.</text>
</comment>
<dbReference type="PRINTS" id="PR01282">
    <property type="entry name" value="COUPTNFACTOR"/>
</dbReference>
<dbReference type="SUPFAM" id="SSF48508">
    <property type="entry name" value="Nuclear receptor ligand-binding domain"/>
    <property type="match status" value="1"/>
</dbReference>
<evidence type="ECO:0000313" key="6">
    <source>
        <dbReference type="EMBL" id="KAJ1521312.1"/>
    </source>
</evidence>
<dbReference type="Proteomes" id="UP001075354">
    <property type="component" value="Chromosome 13"/>
</dbReference>
<dbReference type="AlphaFoldDB" id="A0AAV7X9E9"/>
<accession>A0AAV7X9E9</accession>
<keyword evidence="7" id="KW-1185">Reference proteome</keyword>
<dbReference type="PROSITE" id="PS51843">
    <property type="entry name" value="NR_LBD"/>
    <property type="match status" value="1"/>
</dbReference>
<keyword evidence="3" id="KW-0675">Receptor</keyword>
<keyword evidence="2" id="KW-0804">Transcription</keyword>
<feature type="compositionally biased region" description="Polar residues" evidence="4">
    <location>
        <begin position="83"/>
        <end position="98"/>
    </location>
</feature>
<dbReference type="FunFam" id="1.10.565.10:FF:000022">
    <property type="entry name" value="Nuclear receptor subfamily 2 group E member 3"/>
    <property type="match status" value="1"/>
</dbReference>
<dbReference type="InterPro" id="IPR001723">
    <property type="entry name" value="Nuclear_hrmn_rcpt"/>
</dbReference>
<gene>
    <name evidence="6" type="ORF">ONE63_002989</name>
</gene>
<dbReference type="SMART" id="SM00430">
    <property type="entry name" value="HOLI"/>
    <property type="match status" value="1"/>
</dbReference>
<evidence type="ECO:0000259" key="5">
    <source>
        <dbReference type="PROSITE" id="PS51843"/>
    </source>
</evidence>
<sequence>MDQERALREAAVAVGVFGPPVGLAMGFSPNRYATTVTGLSLPVQNMQGLQGMQSPAPSKDDADDEDSIDVTNEDTLPADNHQTRGSASASPGTGQGSLESERDSGTGGGGGGGGGNGLAMGLLSPTGMQLGSGGGGGGGAPMGAPLGLPLYAPMHETVYETAARLLFMAVKWAKNLPSFASLPFRDQVILLEECWSELFLLNAVQWCLPLDHAPLFSPQEHSAANGKGAGPSPPAGTAADVRALNDTLLRFKTHAVDPAEFACLKAIVLFRSETRGLKDPGQVENLQDQAQVMLGQHTRSHHPGQAARFGRLLLMLPLLRAVGTVRIEAIYFQRTIGNTPMEKVLCDMYKN</sequence>
<keyword evidence="1" id="KW-0805">Transcription regulation</keyword>
<reference evidence="6" key="1">
    <citation type="submission" date="2022-12" db="EMBL/GenBank/DDBJ databases">
        <title>Chromosome-level genome assembly of the bean flower thrips Megalurothrips usitatus.</title>
        <authorList>
            <person name="Ma L."/>
            <person name="Liu Q."/>
            <person name="Li H."/>
            <person name="Cai W."/>
        </authorList>
    </citation>
    <scope>NUCLEOTIDE SEQUENCE</scope>
    <source>
        <strain evidence="6">Cailab_2022a</strain>
    </source>
</reference>
<name>A0AAV7X9E9_9NEOP</name>
<proteinExistence type="predicted"/>
<feature type="compositionally biased region" description="Acidic residues" evidence="4">
    <location>
        <begin position="61"/>
        <end position="72"/>
    </location>
</feature>
<feature type="domain" description="NR LBD" evidence="5">
    <location>
        <begin position="119"/>
        <end position="351"/>
    </location>
</feature>
<feature type="compositionally biased region" description="Gly residues" evidence="4">
    <location>
        <begin position="105"/>
        <end position="118"/>
    </location>
</feature>
<dbReference type="InterPro" id="IPR035500">
    <property type="entry name" value="NHR-like_dom_sf"/>
</dbReference>
<dbReference type="CDD" id="cd06950">
    <property type="entry name" value="NR_LBD_Tlx_PNR_like"/>
    <property type="match status" value="1"/>
</dbReference>
<dbReference type="Pfam" id="PF00104">
    <property type="entry name" value="Hormone_recep"/>
    <property type="match status" value="1"/>
</dbReference>
<dbReference type="InterPro" id="IPR000536">
    <property type="entry name" value="Nucl_hrmn_rcpt_lig-bd"/>
</dbReference>
<protein>
    <recommendedName>
        <fullName evidence="5">NR LBD domain-containing protein</fullName>
    </recommendedName>
</protein>
<evidence type="ECO:0000256" key="2">
    <source>
        <dbReference type="ARBA" id="ARBA00023163"/>
    </source>
</evidence>
<organism evidence="6 7">
    <name type="scientific">Megalurothrips usitatus</name>
    <name type="common">bean blossom thrips</name>
    <dbReference type="NCBI Taxonomy" id="439358"/>
    <lineage>
        <taxon>Eukaryota</taxon>
        <taxon>Metazoa</taxon>
        <taxon>Ecdysozoa</taxon>
        <taxon>Arthropoda</taxon>
        <taxon>Hexapoda</taxon>
        <taxon>Insecta</taxon>
        <taxon>Pterygota</taxon>
        <taxon>Neoptera</taxon>
        <taxon>Paraneoptera</taxon>
        <taxon>Thysanoptera</taxon>
        <taxon>Terebrantia</taxon>
        <taxon>Thripoidea</taxon>
        <taxon>Thripidae</taxon>
        <taxon>Megalurothrips</taxon>
    </lineage>
</organism>
<dbReference type="PRINTS" id="PR00398">
    <property type="entry name" value="STRDHORMONER"/>
</dbReference>